<keyword evidence="13" id="KW-1185">Reference proteome</keyword>
<keyword evidence="4" id="KW-1003">Cell membrane</keyword>
<keyword evidence="5 11" id="KW-0812">Transmembrane</keyword>
<dbReference type="InterPro" id="IPR038377">
    <property type="entry name" value="Na/Glc_symporter_sf"/>
</dbReference>
<keyword evidence="9" id="KW-0406">Ion transport</keyword>
<dbReference type="KEGG" id="hsi:BOX17_11700"/>
<dbReference type="PROSITE" id="PS50283">
    <property type="entry name" value="NA_SOLUT_SYMP_3"/>
    <property type="match status" value="1"/>
</dbReference>
<keyword evidence="3" id="KW-0813">Transport</keyword>
<dbReference type="PANTHER" id="PTHR48086:SF7">
    <property type="entry name" value="SODIUM-SOLUTE SYMPORTER-RELATED"/>
    <property type="match status" value="1"/>
</dbReference>
<dbReference type="PANTHER" id="PTHR48086">
    <property type="entry name" value="SODIUM/PROLINE SYMPORTER-RELATED"/>
    <property type="match status" value="1"/>
</dbReference>
<feature type="transmembrane region" description="Helical" evidence="11">
    <location>
        <begin position="118"/>
        <end position="143"/>
    </location>
</feature>
<dbReference type="GO" id="GO:0006814">
    <property type="term" value="P:sodium ion transport"/>
    <property type="evidence" value="ECO:0007669"/>
    <property type="project" value="UniProtKB-KW"/>
</dbReference>
<dbReference type="InterPro" id="IPR050277">
    <property type="entry name" value="Sodium:Solute_Symporter"/>
</dbReference>
<comment type="subcellular location">
    <subcellularLocation>
        <location evidence="1">Membrane</location>
        <topology evidence="1">Multi-pass membrane protein</topology>
    </subcellularLocation>
</comment>
<keyword evidence="9" id="KW-0915">Sodium</keyword>
<dbReference type="RefSeq" id="WP_071944784.1">
    <property type="nucleotide sequence ID" value="NZ_CP018139.1"/>
</dbReference>
<feature type="transmembrane region" description="Helical" evidence="11">
    <location>
        <begin position="6"/>
        <end position="25"/>
    </location>
</feature>
<keyword evidence="7 11" id="KW-1133">Transmembrane helix</keyword>
<evidence type="ECO:0000313" key="13">
    <source>
        <dbReference type="Proteomes" id="UP000181985"/>
    </source>
</evidence>
<gene>
    <name evidence="12" type="ORF">BOX17_11700</name>
</gene>
<feature type="transmembrane region" description="Helical" evidence="11">
    <location>
        <begin position="221"/>
        <end position="240"/>
    </location>
</feature>
<comment type="similarity">
    <text evidence="2 10">Belongs to the sodium:solute symporter (SSF) (TC 2.A.21) family.</text>
</comment>
<dbReference type="InterPro" id="IPR001734">
    <property type="entry name" value="Na/solute_symporter"/>
</dbReference>
<evidence type="ECO:0000256" key="2">
    <source>
        <dbReference type="ARBA" id="ARBA00006434"/>
    </source>
</evidence>
<feature type="transmembrane region" description="Helical" evidence="11">
    <location>
        <begin position="408"/>
        <end position="426"/>
    </location>
</feature>
<evidence type="ECO:0000256" key="7">
    <source>
        <dbReference type="ARBA" id="ARBA00022989"/>
    </source>
</evidence>
<keyword evidence="6" id="KW-0769">Symport</keyword>
<feature type="transmembrane region" description="Helical" evidence="11">
    <location>
        <begin position="383"/>
        <end position="401"/>
    </location>
</feature>
<sequence length="471" mass="49912">MSNIDWVMIALYFLLMIGIGVYSAVRVKDSEDFAVAGNKIIWPVLFATLSASFLGGGSSLGRAGQTFSDGYVFLFAASGFAIQTFLSGWLIAPRLKRYPGAQTLGDIMQAHYGSGARLISAVLSLVFCVGILGAQALAIGTIFQAILGTSITTGILLGMVIVMVYSVAGGMWAVIQTDVVQFLLLGVFLPVTLIIGLQQVGGPAELVAGLPDGHFSVMGSYEITTFVTIFIAFMLGEALVQPYAQRAFCAPNPKHAQKGYMLAGVFGLMFFTVTATLGVLAVVMFPDISPDQALPTLVKNILPVGITGLVLAALLAVVMSTADSYLNSTAVVFVRDIYSRHINREASSKQHLKIERWVSLLVGVAATLFALTATSIVDALLMSYALWAPTMIIPLVGAVLFDVMSKRAALSAIVLGGATTALWNWGPFPLQELTGLTPLLAGVFTNLAVFVLVAITDKQTQSIHTVLEGQS</sequence>
<dbReference type="EMBL" id="CP018139">
    <property type="protein sequence ID" value="APE31552.1"/>
    <property type="molecule type" value="Genomic_DNA"/>
</dbReference>
<dbReference type="Pfam" id="PF00474">
    <property type="entry name" value="SSF"/>
    <property type="match status" value="1"/>
</dbReference>
<evidence type="ECO:0000256" key="11">
    <source>
        <dbReference type="SAM" id="Phobius"/>
    </source>
</evidence>
<dbReference type="GO" id="GO:0005886">
    <property type="term" value="C:plasma membrane"/>
    <property type="evidence" value="ECO:0007669"/>
    <property type="project" value="TreeGrafter"/>
</dbReference>
<feature type="transmembrane region" description="Helical" evidence="11">
    <location>
        <begin position="357"/>
        <end position="377"/>
    </location>
</feature>
<feature type="transmembrane region" description="Helical" evidence="11">
    <location>
        <begin position="155"/>
        <end position="175"/>
    </location>
</feature>
<feature type="transmembrane region" description="Helical" evidence="11">
    <location>
        <begin position="72"/>
        <end position="92"/>
    </location>
</feature>
<evidence type="ECO:0000313" key="12">
    <source>
        <dbReference type="EMBL" id="APE31552.1"/>
    </source>
</evidence>
<evidence type="ECO:0000256" key="8">
    <source>
        <dbReference type="ARBA" id="ARBA00023136"/>
    </source>
</evidence>
<feature type="transmembrane region" description="Helical" evidence="11">
    <location>
        <begin position="182"/>
        <end position="201"/>
    </location>
</feature>
<dbReference type="GO" id="GO:0015293">
    <property type="term" value="F:symporter activity"/>
    <property type="evidence" value="ECO:0007669"/>
    <property type="project" value="UniProtKB-KW"/>
</dbReference>
<dbReference type="Gene3D" id="1.20.1730.10">
    <property type="entry name" value="Sodium/glucose cotransporter"/>
    <property type="match status" value="1"/>
</dbReference>
<evidence type="ECO:0000256" key="9">
    <source>
        <dbReference type="ARBA" id="ARBA00023201"/>
    </source>
</evidence>
<dbReference type="AlphaFoldDB" id="A0A1J0VHQ2"/>
<dbReference type="PROSITE" id="PS00456">
    <property type="entry name" value="NA_SOLUT_SYMP_1"/>
    <property type="match status" value="1"/>
</dbReference>
<feature type="transmembrane region" description="Helical" evidence="11">
    <location>
        <begin position="260"/>
        <end position="285"/>
    </location>
</feature>
<dbReference type="CDD" id="cd10322">
    <property type="entry name" value="SLC5sbd"/>
    <property type="match status" value="1"/>
</dbReference>
<keyword evidence="8 11" id="KW-0472">Membrane</keyword>
<evidence type="ECO:0000256" key="1">
    <source>
        <dbReference type="ARBA" id="ARBA00004141"/>
    </source>
</evidence>
<feature type="transmembrane region" description="Helical" evidence="11">
    <location>
        <begin position="438"/>
        <end position="455"/>
    </location>
</feature>
<evidence type="ECO:0000256" key="3">
    <source>
        <dbReference type="ARBA" id="ARBA00022448"/>
    </source>
</evidence>
<evidence type="ECO:0000256" key="10">
    <source>
        <dbReference type="RuleBase" id="RU362091"/>
    </source>
</evidence>
<reference evidence="13" key="1">
    <citation type="submission" date="2016-11" db="EMBL/GenBank/DDBJ databases">
        <title>Halolamina sediminis sp. nov., an extremely halophilic archaeon isolated from solar salt.</title>
        <authorList>
            <person name="Koh H.-W."/>
            <person name="Rani S."/>
            <person name="Park S.-J."/>
        </authorList>
    </citation>
    <scope>NUCLEOTIDE SEQUENCE [LARGE SCALE GENOMIC DNA]</scope>
    <source>
        <strain evidence="13">Hb3</strain>
    </source>
</reference>
<name>A0A1J0VHQ2_9GAMM</name>
<evidence type="ECO:0000256" key="6">
    <source>
        <dbReference type="ARBA" id="ARBA00022847"/>
    </source>
</evidence>
<keyword evidence="9" id="KW-0739">Sodium transport</keyword>
<proteinExistence type="inferred from homology"/>
<accession>A0A1J0VHQ2</accession>
<dbReference type="GO" id="GO:0046942">
    <property type="term" value="P:carboxylic acid transport"/>
    <property type="evidence" value="ECO:0007669"/>
    <property type="project" value="UniProtKB-ARBA"/>
</dbReference>
<feature type="transmembrane region" description="Helical" evidence="11">
    <location>
        <begin position="40"/>
        <end position="60"/>
    </location>
</feature>
<evidence type="ECO:0000256" key="4">
    <source>
        <dbReference type="ARBA" id="ARBA00022475"/>
    </source>
</evidence>
<feature type="transmembrane region" description="Helical" evidence="11">
    <location>
        <begin position="297"/>
        <end position="318"/>
    </location>
</feature>
<dbReference type="InterPro" id="IPR018212">
    <property type="entry name" value="Na/solute_symporter_CS"/>
</dbReference>
<protein>
    <submittedName>
        <fullName evidence="12">Sodium:solute symporter</fullName>
    </submittedName>
</protein>
<dbReference type="Proteomes" id="UP000181985">
    <property type="component" value="Chromosome"/>
</dbReference>
<evidence type="ECO:0000256" key="5">
    <source>
        <dbReference type="ARBA" id="ARBA00022692"/>
    </source>
</evidence>
<organism evidence="12 13">
    <name type="scientific">Halomonas aestuarii</name>
    <dbReference type="NCBI Taxonomy" id="1897729"/>
    <lineage>
        <taxon>Bacteria</taxon>
        <taxon>Pseudomonadati</taxon>
        <taxon>Pseudomonadota</taxon>
        <taxon>Gammaproteobacteria</taxon>
        <taxon>Oceanospirillales</taxon>
        <taxon>Halomonadaceae</taxon>
        <taxon>Halomonas</taxon>
    </lineage>
</organism>